<comment type="cofactor">
    <cofactor evidence="1">
        <name>Zn(2+)</name>
        <dbReference type="ChEBI" id="CHEBI:29105"/>
    </cofactor>
</comment>
<gene>
    <name evidence="7" type="ORF">METZ01_LOCUS94194</name>
</gene>
<dbReference type="SUPFAM" id="SSF50129">
    <property type="entry name" value="GroES-like"/>
    <property type="match status" value="1"/>
</dbReference>
<dbReference type="AlphaFoldDB" id="A0A381VM18"/>
<dbReference type="PROSITE" id="PS00059">
    <property type="entry name" value="ADH_ZINC"/>
    <property type="match status" value="1"/>
</dbReference>
<dbReference type="PANTHER" id="PTHR42940:SF8">
    <property type="entry name" value="VACUOLAR PROTEIN SORTING-ASSOCIATED PROTEIN 11"/>
    <property type="match status" value="1"/>
</dbReference>
<dbReference type="InterPro" id="IPR011032">
    <property type="entry name" value="GroES-like_sf"/>
</dbReference>
<comment type="similarity">
    <text evidence="2">Belongs to the zinc-containing alcohol dehydrogenase family.</text>
</comment>
<feature type="non-terminal residue" evidence="7">
    <location>
        <position position="1"/>
    </location>
</feature>
<evidence type="ECO:0000256" key="5">
    <source>
        <dbReference type="ARBA" id="ARBA00023002"/>
    </source>
</evidence>
<dbReference type="InterPro" id="IPR013149">
    <property type="entry name" value="ADH-like_C"/>
</dbReference>
<evidence type="ECO:0000259" key="6">
    <source>
        <dbReference type="SMART" id="SM00829"/>
    </source>
</evidence>
<dbReference type="SMART" id="SM00829">
    <property type="entry name" value="PKS_ER"/>
    <property type="match status" value="1"/>
</dbReference>
<proteinExistence type="inferred from homology"/>
<dbReference type="GO" id="GO:0005737">
    <property type="term" value="C:cytoplasm"/>
    <property type="evidence" value="ECO:0007669"/>
    <property type="project" value="TreeGrafter"/>
</dbReference>
<dbReference type="PANTHER" id="PTHR42940">
    <property type="entry name" value="ALCOHOL DEHYDROGENASE 1-RELATED"/>
    <property type="match status" value="1"/>
</dbReference>
<evidence type="ECO:0000256" key="2">
    <source>
        <dbReference type="ARBA" id="ARBA00008072"/>
    </source>
</evidence>
<evidence type="ECO:0000256" key="4">
    <source>
        <dbReference type="ARBA" id="ARBA00022833"/>
    </source>
</evidence>
<name>A0A381VM18_9ZZZZ</name>
<dbReference type="GO" id="GO:0004022">
    <property type="term" value="F:alcohol dehydrogenase (NAD+) activity"/>
    <property type="evidence" value="ECO:0007669"/>
    <property type="project" value="TreeGrafter"/>
</dbReference>
<dbReference type="InterPro" id="IPR020843">
    <property type="entry name" value="ER"/>
</dbReference>
<keyword evidence="3" id="KW-0479">Metal-binding</keyword>
<dbReference type="SUPFAM" id="SSF51735">
    <property type="entry name" value="NAD(P)-binding Rossmann-fold domains"/>
    <property type="match status" value="1"/>
</dbReference>
<dbReference type="EMBL" id="UINC01009214">
    <property type="protein sequence ID" value="SVA41340.1"/>
    <property type="molecule type" value="Genomic_DNA"/>
</dbReference>
<dbReference type="Pfam" id="PF08240">
    <property type="entry name" value="ADH_N"/>
    <property type="match status" value="1"/>
</dbReference>
<keyword evidence="5" id="KW-0560">Oxidoreductase</keyword>
<dbReference type="GO" id="GO:0008270">
    <property type="term" value="F:zinc ion binding"/>
    <property type="evidence" value="ECO:0007669"/>
    <property type="project" value="InterPro"/>
</dbReference>
<accession>A0A381VM18</accession>
<protein>
    <recommendedName>
        <fullName evidence="6">Enoyl reductase (ER) domain-containing protein</fullName>
    </recommendedName>
</protein>
<dbReference type="InterPro" id="IPR013154">
    <property type="entry name" value="ADH-like_N"/>
</dbReference>
<evidence type="ECO:0000256" key="3">
    <source>
        <dbReference type="ARBA" id="ARBA00022723"/>
    </source>
</evidence>
<dbReference type="Gene3D" id="3.90.180.10">
    <property type="entry name" value="Medium-chain alcohol dehydrogenases, catalytic domain"/>
    <property type="match status" value="1"/>
</dbReference>
<dbReference type="Pfam" id="PF00107">
    <property type="entry name" value="ADH_zinc_N"/>
    <property type="match status" value="1"/>
</dbReference>
<keyword evidence="4" id="KW-0862">Zinc</keyword>
<evidence type="ECO:0000313" key="7">
    <source>
        <dbReference type="EMBL" id="SVA41340.1"/>
    </source>
</evidence>
<sequence length="348" mass="36182">VKALILKEAGIDPAFDLVEIDDPSVSEDGVVLKVEAVGVCHHDISVMDGTLRRGVKDDVILGHEIAGTVVDVGLSAKGIKIGDKAVTTLTTSCGLCDTCLGGLEYRCPQARGFGHGTDGGFAEYISVRRNNLVKVANHVDLIGASLIACPIGVAVRALEDLCEISPGQRVVVFGSGGGLGVHAAQVASSLGAEVIAFTRSPNKIQRLQELELGQVFVLEEGLDPSDLVYALTEDLGADIAFNPVGSAVFGPALRCLGNGGKMIVLGEVEGNHSSVNIAELIFRDGSVIGSSGAGFRHIESACEQVSSGIITPVVEARMPFEEIVQAYELIKSGDVFGRIVLTPAGKLA</sequence>
<dbReference type="InterPro" id="IPR002328">
    <property type="entry name" value="ADH_Zn_CS"/>
</dbReference>
<dbReference type="InterPro" id="IPR036291">
    <property type="entry name" value="NAD(P)-bd_dom_sf"/>
</dbReference>
<organism evidence="7">
    <name type="scientific">marine metagenome</name>
    <dbReference type="NCBI Taxonomy" id="408172"/>
    <lineage>
        <taxon>unclassified sequences</taxon>
        <taxon>metagenomes</taxon>
        <taxon>ecological metagenomes</taxon>
    </lineage>
</organism>
<reference evidence="7" key="1">
    <citation type="submission" date="2018-05" db="EMBL/GenBank/DDBJ databases">
        <authorList>
            <person name="Lanie J.A."/>
            <person name="Ng W.-L."/>
            <person name="Kazmierczak K.M."/>
            <person name="Andrzejewski T.M."/>
            <person name="Davidsen T.M."/>
            <person name="Wayne K.J."/>
            <person name="Tettelin H."/>
            <person name="Glass J.I."/>
            <person name="Rusch D."/>
            <person name="Podicherti R."/>
            <person name="Tsui H.-C.T."/>
            <person name="Winkler M.E."/>
        </authorList>
    </citation>
    <scope>NUCLEOTIDE SEQUENCE</scope>
</reference>
<evidence type="ECO:0000256" key="1">
    <source>
        <dbReference type="ARBA" id="ARBA00001947"/>
    </source>
</evidence>
<feature type="domain" description="Enoyl reductase (ER)" evidence="6">
    <location>
        <begin position="10"/>
        <end position="341"/>
    </location>
</feature>